<keyword evidence="10" id="KW-1185">Reference proteome</keyword>
<comment type="catalytic activity">
    <reaction evidence="1 5 6">
        <text>[protein]-peptidylproline (omega=180) = [protein]-peptidylproline (omega=0)</text>
        <dbReference type="Rhea" id="RHEA:16237"/>
        <dbReference type="Rhea" id="RHEA-COMP:10747"/>
        <dbReference type="Rhea" id="RHEA-COMP:10748"/>
        <dbReference type="ChEBI" id="CHEBI:83833"/>
        <dbReference type="ChEBI" id="CHEBI:83834"/>
        <dbReference type="EC" id="5.2.1.8"/>
    </reaction>
</comment>
<gene>
    <name evidence="9" type="ORF">FHS57_005043</name>
</gene>
<dbReference type="Proteomes" id="UP000541352">
    <property type="component" value="Unassembled WGS sequence"/>
</dbReference>
<evidence type="ECO:0000256" key="3">
    <source>
        <dbReference type="ARBA" id="ARBA00023110"/>
    </source>
</evidence>
<reference evidence="9 10" key="1">
    <citation type="submission" date="2020-08" db="EMBL/GenBank/DDBJ databases">
        <title>Genomic Encyclopedia of Type Strains, Phase IV (KMG-IV): sequencing the most valuable type-strain genomes for metagenomic binning, comparative biology and taxonomic classification.</title>
        <authorList>
            <person name="Goeker M."/>
        </authorList>
    </citation>
    <scope>NUCLEOTIDE SEQUENCE [LARGE SCALE GENOMIC DNA]</scope>
    <source>
        <strain evidence="9 10">DSM 17976</strain>
    </source>
</reference>
<evidence type="ECO:0000256" key="5">
    <source>
        <dbReference type="PROSITE-ProRule" id="PRU00277"/>
    </source>
</evidence>
<dbReference type="EC" id="5.2.1.8" evidence="6"/>
<evidence type="ECO:0000256" key="4">
    <source>
        <dbReference type="ARBA" id="ARBA00023235"/>
    </source>
</evidence>
<evidence type="ECO:0000313" key="10">
    <source>
        <dbReference type="Proteomes" id="UP000541352"/>
    </source>
</evidence>
<dbReference type="SUPFAM" id="SSF54534">
    <property type="entry name" value="FKBP-like"/>
    <property type="match status" value="2"/>
</dbReference>
<dbReference type="PROSITE" id="PS50059">
    <property type="entry name" value="FKBP_PPIASE"/>
    <property type="match status" value="2"/>
</dbReference>
<dbReference type="PROSITE" id="PS51257">
    <property type="entry name" value="PROKAR_LIPOPROTEIN"/>
    <property type="match status" value="1"/>
</dbReference>
<proteinExistence type="inferred from homology"/>
<dbReference type="GO" id="GO:0003755">
    <property type="term" value="F:peptidyl-prolyl cis-trans isomerase activity"/>
    <property type="evidence" value="ECO:0007669"/>
    <property type="project" value="UniProtKB-UniRule"/>
</dbReference>
<evidence type="ECO:0000256" key="7">
    <source>
        <dbReference type="SAM" id="SignalP"/>
    </source>
</evidence>
<evidence type="ECO:0000256" key="2">
    <source>
        <dbReference type="ARBA" id="ARBA00006577"/>
    </source>
</evidence>
<dbReference type="Gene3D" id="3.10.50.40">
    <property type="match status" value="2"/>
</dbReference>
<evidence type="ECO:0000256" key="1">
    <source>
        <dbReference type="ARBA" id="ARBA00000971"/>
    </source>
</evidence>
<keyword evidence="4 5" id="KW-0413">Isomerase</keyword>
<keyword evidence="7" id="KW-0732">Signal</keyword>
<dbReference type="InterPro" id="IPR046357">
    <property type="entry name" value="PPIase_dom_sf"/>
</dbReference>
<dbReference type="RefSeq" id="WP_183978384.1">
    <property type="nucleotide sequence ID" value="NZ_JACIBY010000013.1"/>
</dbReference>
<organism evidence="9 10">
    <name type="scientific">Runella defluvii</name>
    <dbReference type="NCBI Taxonomy" id="370973"/>
    <lineage>
        <taxon>Bacteria</taxon>
        <taxon>Pseudomonadati</taxon>
        <taxon>Bacteroidota</taxon>
        <taxon>Cytophagia</taxon>
        <taxon>Cytophagales</taxon>
        <taxon>Spirosomataceae</taxon>
        <taxon>Runella</taxon>
    </lineage>
</organism>
<dbReference type="PANTHER" id="PTHR43811:SF19">
    <property type="entry name" value="39 KDA FK506-BINDING NUCLEAR PROTEIN"/>
    <property type="match status" value="1"/>
</dbReference>
<dbReference type="PANTHER" id="PTHR43811">
    <property type="entry name" value="FKBP-TYPE PEPTIDYL-PROLYL CIS-TRANS ISOMERASE FKPA"/>
    <property type="match status" value="1"/>
</dbReference>
<comment type="caution">
    <text evidence="9">The sequence shown here is derived from an EMBL/GenBank/DDBJ whole genome shotgun (WGS) entry which is preliminary data.</text>
</comment>
<sequence>MKKIHLVIAVVSALSIVSCQTMLENDAQKQYEQNELDIQNYISSKQLTMQKSTSGLYYNILKTNPTGQKPNVGDEVSIHYTLFKMSGVKFDSTERVKNVPFSYIYGVNRLILGMDEGIAMMRQGEQGLFLMNHTLAFGSQSDAQLPAYSAVGADVELVKVRNEEQQMEDYISSKNLTITEKTSSGLRFFLTTTTTNAQVKAGDVVSVKYTGKLLTDKQFDTGEISVKIGSGGVIKGFEEGISKMRLGEKATLIFPSSLGYGTTGSGSVIRPYAPLLFEVEIVNK</sequence>
<feature type="chain" id="PRO_5030953857" description="Peptidyl-prolyl cis-trans isomerase" evidence="7">
    <location>
        <begin position="24"/>
        <end position="284"/>
    </location>
</feature>
<evidence type="ECO:0000313" key="9">
    <source>
        <dbReference type="EMBL" id="MBB3841022.1"/>
    </source>
</evidence>
<dbReference type="InterPro" id="IPR001179">
    <property type="entry name" value="PPIase_FKBP_dom"/>
</dbReference>
<dbReference type="Pfam" id="PF00254">
    <property type="entry name" value="FKBP_C"/>
    <property type="match status" value="2"/>
</dbReference>
<protein>
    <recommendedName>
        <fullName evidence="6">Peptidyl-prolyl cis-trans isomerase</fullName>
        <ecNumber evidence="6">5.2.1.8</ecNumber>
    </recommendedName>
</protein>
<accession>A0A7W6ESY8</accession>
<keyword evidence="3 5" id="KW-0697">Rotamase</keyword>
<feature type="domain" description="PPIase FKBP-type" evidence="8">
    <location>
        <begin position="73"/>
        <end position="161"/>
    </location>
</feature>
<evidence type="ECO:0000256" key="6">
    <source>
        <dbReference type="RuleBase" id="RU003915"/>
    </source>
</evidence>
<feature type="domain" description="PPIase FKBP-type" evidence="8">
    <location>
        <begin position="202"/>
        <end position="284"/>
    </location>
</feature>
<evidence type="ECO:0000259" key="8">
    <source>
        <dbReference type="PROSITE" id="PS50059"/>
    </source>
</evidence>
<feature type="signal peptide" evidence="7">
    <location>
        <begin position="1"/>
        <end position="23"/>
    </location>
</feature>
<dbReference type="AlphaFoldDB" id="A0A7W6ESY8"/>
<comment type="similarity">
    <text evidence="2 6">Belongs to the FKBP-type PPIase family.</text>
</comment>
<dbReference type="EMBL" id="JACIBY010000013">
    <property type="protein sequence ID" value="MBB3841022.1"/>
    <property type="molecule type" value="Genomic_DNA"/>
</dbReference>
<name>A0A7W6ESY8_9BACT</name>